<dbReference type="GO" id="GO:0052621">
    <property type="term" value="F:diguanylate cyclase activity"/>
    <property type="evidence" value="ECO:0007669"/>
    <property type="project" value="UniProtKB-EC"/>
</dbReference>
<name>A0A7X3G0A7_9BURK</name>
<dbReference type="EC" id="2.7.7.65" evidence="1"/>
<evidence type="ECO:0000256" key="1">
    <source>
        <dbReference type="ARBA" id="ARBA00012528"/>
    </source>
</evidence>
<reference evidence="6 7" key="1">
    <citation type="submission" date="2019-12" db="EMBL/GenBank/DDBJ databases">
        <authorList>
            <person name="Li C."/>
            <person name="Zhao J."/>
        </authorList>
    </citation>
    <scope>NUCLEOTIDE SEQUENCE [LARGE SCALE GENOMIC DNA]</scope>
    <source>
        <strain evidence="6 7">NEAU-DD11</strain>
    </source>
</reference>
<dbReference type="Proteomes" id="UP000443353">
    <property type="component" value="Unassembled WGS sequence"/>
</dbReference>
<dbReference type="NCBIfam" id="TIGR00254">
    <property type="entry name" value="GGDEF"/>
    <property type="match status" value="1"/>
</dbReference>
<dbReference type="PANTHER" id="PTHR45138">
    <property type="entry name" value="REGULATORY COMPONENTS OF SENSORY TRANSDUCTION SYSTEM"/>
    <property type="match status" value="1"/>
</dbReference>
<comment type="catalytic activity">
    <reaction evidence="2">
        <text>2 GTP = 3',3'-c-di-GMP + 2 diphosphate</text>
        <dbReference type="Rhea" id="RHEA:24898"/>
        <dbReference type="ChEBI" id="CHEBI:33019"/>
        <dbReference type="ChEBI" id="CHEBI:37565"/>
        <dbReference type="ChEBI" id="CHEBI:58805"/>
        <dbReference type="EC" id="2.7.7.65"/>
    </reaction>
</comment>
<dbReference type="InterPro" id="IPR050469">
    <property type="entry name" value="Diguanylate_Cyclase"/>
</dbReference>
<gene>
    <name evidence="6" type="ORF">GPY61_14640</name>
</gene>
<keyword evidence="3" id="KW-0175">Coiled coil</keyword>
<feature type="coiled-coil region" evidence="3">
    <location>
        <begin position="257"/>
        <end position="284"/>
    </location>
</feature>
<evidence type="ECO:0000313" key="7">
    <source>
        <dbReference type="Proteomes" id="UP000443353"/>
    </source>
</evidence>
<dbReference type="PANTHER" id="PTHR45138:SF9">
    <property type="entry name" value="DIGUANYLATE CYCLASE DGCM-RELATED"/>
    <property type="match status" value="1"/>
</dbReference>
<dbReference type="InterPro" id="IPR000160">
    <property type="entry name" value="GGDEF_dom"/>
</dbReference>
<dbReference type="EMBL" id="WSES01000004">
    <property type="protein sequence ID" value="MVW61168.1"/>
    <property type="molecule type" value="Genomic_DNA"/>
</dbReference>
<organism evidence="6 7">
    <name type="scientific">Massilia cellulosiltytica</name>
    <dbReference type="NCBI Taxonomy" id="2683234"/>
    <lineage>
        <taxon>Bacteria</taxon>
        <taxon>Pseudomonadati</taxon>
        <taxon>Pseudomonadota</taxon>
        <taxon>Betaproteobacteria</taxon>
        <taxon>Burkholderiales</taxon>
        <taxon>Oxalobacteraceae</taxon>
        <taxon>Telluria group</taxon>
        <taxon>Massilia</taxon>
    </lineage>
</organism>
<evidence type="ECO:0000256" key="2">
    <source>
        <dbReference type="ARBA" id="ARBA00034247"/>
    </source>
</evidence>
<keyword evidence="7" id="KW-1185">Reference proteome</keyword>
<evidence type="ECO:0000259" key="5">
    <source>
        <dbReference type="PROSITE" id="PS50887"/>
    </source>
</evidence>
<dbReference type="RefSeq" id="WP_160409373.1">
    <property type="nucleotide sequence ID" value="NZ_WSES01000004.1"/>
</dbReference>
<feature type="domain" description="GGDEF" evidence="5">
    <location>
        <begin position="312"/>
        <end position="441"/>
    </location>
</feature>
<dbReference type="GO" id="GO:0005886">
    <property type="term" value="C:plasma membrane"/>
    <property type="evidence" value="ECO:0007669"/>
    <property type="project" value="TreeGrafter"/>
</dbReference>
<dbReference type="Pfam" id="PF00990">
    <property type="entry name" value="GGDEF"/>
    <property type="match status" value="1"/>
</dbReference>
<proteinExistence type="predicted"/>
<keyword evidence="4" id="KW-0472">Membrane</keyword>
<feature type="transmembrane region" description="Helical" evidence="4">
    <location>
        <begin position="17"/>
        <end position="35"/>
    </location>
</feature>
<evidence type="ECO:0000313" key="6">
    <source>
        <dbReference type="EMBL" id="MVW61168.1"/>
    </source>
</evidence>
<dbReference type="SUPFAM" id="SSF55073">
    <property type="entry name" value="Nucleotide cyclase"/>
    <property type="match status" value="1"/>
</dbReference>
<protein>
    <recommendedName>
        <fullName evidence="1">diguanylate cyclase</fullName>
        <ecNumber evidence="1">2.7.7.65</ecNumber>
    </recommendedName>
</protein>
<dbReference type="AlphaFoldDB" id="A0A7X3G0A7"/>
<dbReference type="InterPro" id="IPR043128">
    <property type="entry name" value="Rev_trsase/Diguanyl_cyclase"/>
</dbReference>
<evidence type="ECO:0000256" key="4">
    <source>
        <dbReference type="SAM" id="Phobius"/>
    </source>
</evidence>
<dbReference type="Gene3D" id="3.30.70.270">
    <property type="match status" value="1"/>
</dbReference>
<comment type="caution">
    <text evidence="6">The sequence shown here is derived from an EMBL/GenBank/DDBJ whole genome shotgun (WGS) entry which is preliminary data.</text>
</comment>
<evidence type="ECO:0000256" key="3">
    <source>
        <dbReference type="SAM" id="Coils"/>
    </source>
</evidence>
<dbReference type="SMART" id="SM00267">
    <property type="entry name" value="GGDEF"/>
    <property type="match status" value="1"/>
</dbReference>
<feature type="transmembrane region" description="Helical" evidence="4">
    <location>
        <begin position="225"/>
        <end position="248"/>
    </location>
</feature>
<dbReference type="GO" id="GO:0043709">
    <property type="term" value="P:cell adhesion involved in single-species biofilm formation"/>
    <property type="evidence" value="ECO:0007669"/>
    <property type="project" value="TreeGrafter"/>
</dbReference>
<accession>A0A7X3G0A7</accession>
<sequence>MSTSIASLQPLARIVGYARYVFGGLLLLTIVLLTWQRVGMEQVVELTGDHFQVWIEDDRSSSDGGASVGSIEKNGRDLVVHCHIVPKYGWPYCKLTFNLLKENVGMDMSTFDYMTIDGHYSGTGNPGFSLALAQVEEGLTRLDQWETFKVHQVDKLDLPADGKLRIPLKWFAVAPWWKDMAKPSMEHAAVNVDNVARVELLIRGDGKDGKHVFTLRRLQLHGKVIALNTLLMGLVSAWVLCAVGWLVAVTLSLRTELKDREAAIELLKEVNKALELEARDLAGQAHIDPLTGALNRQGLRAALMSTSSLLADPMAVIFIDIDHFKSINDTHGHDVGDDVLRKFANVIASGIRSSDRLVRWGGEEFLIVCPVTNVHQGRTLAENLRRTLHQQAWPVGLRVTASFGVAQHHERDAVGVVIKHADEELYRAKRSGRDRVCAHIPGETTAPAEAA</sequence>
<dbReference type="FunFam" id="3.30.70.270:FF:000001">
    <property type="entry name" value="Diguanylate cyclase domain protein"/>
    <property type="match status" value="1"/>
</dbReference>
<keyword evidence="4" id="KW-0812">Transmembrane</keyword>
<dbReference type="InterPro" id="IPR029787">
    <property type="entry name" value="Nucleotide_cyclase"/>
</dbReference>
<dbReference type="CDD" id="cd01949">
    <property type="entry name" value="GGDEF"/>
    <property type="match status" value="1"/>
</dbReference>
<dbReference type="GO" id="GO:1902201">
    <property type="term" value="P:negative regulation of bacterial-type flagellum-dependent cell motility"/>
    <property type="evidence" value="ECO:0007669"/>
    <property type="project" value="TreeGrafter"/>
</dbReference>
<dbReference type="PROSITE" id="PS50887">
    <property type="entry name" value="GGDEF"/>
    <property type="match status" value="1"/>
</dbReference>
<keyword evidence="4" id="KW-1133">Transmembrane helix</keyword>